<evidence type="ECO:0000313" key="2">
    <source>
        <dbReference type="Proteomes" id="UP001152531"/>
    </source>
</evidence>
<dbReference type="EMBL" id="CALSDN010000004">
    <property type="protein sequence ID" value="CAH6720885.1"/>
    <property type="molecule type" value="Genomic_DNA"/>
</dbReference>
<keyword evidence="2" id="KW-1185">Reference proteome</keyword>
<sequence>MADEVKPVTIDSTATGPIGPIEIVESDNNGGNQVNNQTPIVETITNEPRTRLIVIYDGTRYQYTQIQIEDLKGQHTEITELNDIQKDKDYYYLNLCIEYNEDFETILRSYSELVNDEPWINKFKEIGFHITFDSNKQSWNEFETEKTEYFTLIDNLKKVKSKVTQISIIDKYDISVASYDNEESQKLLEEIQQDIEPWDNLEILDYGNNHMMSLKGVKFPEKLGILNIGGGSLNNLEDIQFPSNLTSLICNNNMITSIDNVKFPQSLKTLNLQGNHLYFLNYVDWPKNLEHLDISNNRIDNIRNIEFPSTLNSLNISFNPIDNLKGCKFPDNLHHLDISFIPNESMTGIKFPDYLYSLNLQQSMTNTRGLKLPNLVKILNLGGNGVNSINPLKLPNSIEYLNLNNNNIKTLNKVIFPSNLKKLFIGNNLITTLKNVVFPQSLDELNIEMDPELVDNDKRISNLKDVIFPSNLEVLNLSYQSIKTIESLEFPLGLKSLDLSFNELKLLRNVDFGNIRSLNISGNQELIEIDQISIPPTLQMLMIPSQLMGNLPGYIIERANNRELEIMKSLPFES</sequence>
<dbReference type="Proteomes" id="UP001152531">
    <property type="component" value="Unassembled WGS sequence"/>
</dbReference>
<comment type="caution">
    <text evidence="1">The sequence shown here is derived from an EMBL/GenBank/DDBJ whole genome shotgun (WGS) entry which is preliminary data.</text>
</comment>
<proteinExistence type="predicted"/>
<evidence type="ECO:0000313" key="1">
    <source>
        <dbReference type="EMBL" id="CAH6720885.1"/>
    </source>
</evidence>
<protein>
    <submittedName>
        <fullName evidence="1">Uncharacterized protein</fullName>
    </submittedName>
</protein>
<name>A0ACA9Y7B2_9ASCO</name>
<gene>
    <name evidence="1" type="ORF">CLIB1444_04S10132</name>
</gene>
<organism evidence="1 2">
    <name type="scientific">[Candida] jaroonii</name>
    <dbReference type="NCBI Taxonomy" id="467808"/>
    <lineage>
        <taxon>Eukaryota</taxon>
        <taxon>Fungi</taxon>
        <taxon>Dikarya</taxon>
        <taxon>Ascomycota</taxon>
        <taxon>Saccharomycotina</taxon>
        <taxon>Pichiomycetes</taxon>
        <taxon>Debaryomycetaceae</taxon>
        <taxon>Yamadazyma</taxon>
    </lineage>
</organism>
<reference evidence="1" key="1">
    <citation type="submission" date="2022-06" db="EMBL/GenBank/DDBJ databases">
        <authorList>
            <person name="Legras J.-L."/>
            <person name="Devillers H."/>
            <person name="Grondin C."/>
        </authorList>
    </citation>
    <scope>NUCLEOTIDE SEQUENCE</scope>
    <source>
        <strain evidence="1">CLIB 1444</strain>
    </source>
</reference>
<accession>A0ACA9Y7B2</accession>